<dbReference type="Proteomes" id="UP000000379">
    <property type="component" value="Chromosome"/>
</dbReference>
<gene>
    <name evidence="1" type="ordered locus">Trad_0517</name>
</gene>
<dbReference type="EMBL" id="CP002049">
    <property type="protein sequence ID" value="ADI13654.1"/>
    <property type="molecule type" value="Genomic_DNA"/>
</dbReference>
<evidence type="ECO:0000313" key="1">
    <source>
        <dbReference type="EMBL" id="ADI13654.1"/>
    </source>
</evidence>
<keyword evidence="2" id="KW-1185">Reference proteome</keyword>
<protein>
    <submittedName>
        <fullName evidence="1">Uncharacterized protein</fullName>
    </submittedName>
</protein>
<organism evidence="1 2">
    <name type="scientific">Truepera radiovictrix (strain DSM 17093 / CIP 108686 / LMG 22925 / RQ-24)</name>
    <dbReference type="NCBI Taxonomy" id="649638"/>
    <lineage>
        <taxon>Bacteria</taxon>
        <taxon>Thermotogati</taxon>
        <taxon>Deinococcota</taxon>
        <taxon>Deinococci</taxon>
        <taxon>Trueperales</taxon>
        <taxon>Trueperaceae</taxon>
        <taxon>Truepera</taxon>
    </lineage>
</organism>
<evidence type="ECO:0000313" key="2">
    <source>
        <dbReference type="Proteomes" id="UP000000379"/>
    </source>
</evidence>
<dbReference type="RefSeq" id="WP_013177034.1">
    <property type="nucleotide sequence ID" value="NC_014221.1"/>
</dbReference>
<name>D7CSC2_TRURR</name>
<reference evidence="1 2" key="2">
    <citation type="journal article" date="2011" name="Stand. Genomic Sci.">
        <title>Complete genome sequence of Truepera radiovictrix type strain (RQ-24).</title>
        <authorList>
            <person name="Ivanova N."/>
            <person name="Rohde C."/>
            <person name="Munk C."/>
            <person name="Nolan M."/>
            <person name="Lucas S."/>
            <person name="Del Rio T.G."/>
            <person name="Tice H."/>
            <person name="Deshpande S."/>
            <person name="Cheng J.F."/>
            <person name="Tapia R."/>
            <person name="Han C."/>
            <person name="Goodwin L."/>
            <person name="Pitluck S."/>
            <person name="Liolios K."/>
            <person name="Mavromatis K."/>
            <person name="Mikhailova N."/>
            <person name="Pati A."/>
            <person name="Chen A."/>
            <person name="Palaniappan K."/>
            <person name="Land M."/>
            <person name="Hauser L."/>
            <person name="Chang Y.J."/>
            <person name="Jeffries C.D."/>
            <person name="Brambilla E."/>
            <person name="Rohde M."/>
            <person name="Goker M."/>
            <person name="Tindall B.J."/>
            <person name="Woyke T."/>
            <person name="Bristow J."/>
            <person name="Eisen J.A."/>
            <person name="Markowitz V."/>
            <person name="Hugenholtz P."/>
            <person name="Kyrpides N.C."/>
            <person name="Klenk H.P."/>
            <person name="Lapidus A."/>
        </authorList>
    </citation>
    <scope>NUCLEOTIDE SEQUENCE [LARGE SCALE GENOMIC DNA]</scope>
    <source>
        <strain evidence="2">DSM 17093 / CIP 108686 / LMG 22925 / RQ-24</strain>
    </source>
</reference>
<dbReference type="KEGG" id="tra:Trad_0517"/>
<dbReference type="AlphaFoldDB" id="D7CSC2"/>
<reference evidence="2" key="1">
    <citation type="submission" date="2010-05" db="EMBL/GenBank/DDBJ databases">
        <title>The complete genome of Truepera radiovictris DSM 17093.</title>
        <authorList>
            <consortium name="US DOE Joint Genome Institute (JGI-PGF)"/>
            <person name="Lucas S."/>
            <person name="Copeland A."/>
            <person name="Lapidus A."/>
            <person name="Glavina del Rio T."/>
            <person name="Dalin E."/>
            <person name="Tice H."/>
            <person name="Bruce D."/>
            <person name="Goodwin L."/>
            <person name="Pitluck S."/>
            <person name="Kyrpides N."/>
            <person name="Mavromatis K."/>
            <person name="Ovchinnikova G."/>
            <person name="Munk A.C."/>
            <person name="Detter J.C."/>
            <person name="Han C."/>
            <person name="Tapia R."/>
            <person name="Land M."/>
            <person name="Hauser L."/>
            <person name="Markowitz V."/>
            <person name="Cheng J.-F."/>
            <person name="Hugenholtz P."/>
            <person name="Woyke T."/>
            <person name="Wu D."/>
            <person name="Tindall B."/>
            <person name="Pomrenke H.G."/>
            <person name="Brambilla E."/>
            <person name="Klenk H.-P."/>
            <person name="Eisen J.A."/>
        </authorList>
    </citation>
    <scope>NUCLEOTIDE SEQUENCE [LARGE SCALE GENOMIC DNA]</scope>
    <source>
        <strain evidence="2">DSM 17093 / CIP 108686 / LMG 22925 / RQ-24</strain>
    </source>
</reference>
<dbReference type="HOGENOM" id="CLU_2792832_0_0_0"/>
<sequence>MPHADPLASFLVRVVHGPNELRITVQNLQTKKLFELSSWHDLVWVLQQPPLDAPAADTPADAPARKRR</sequence>
<accession>D7CSC2</accession>
<proteinExistence type="predicted"/>